<evidence type="ECO:0000256" key="1">
    <source>
        <dbReference type="SAM" id="SignalP"/>
    </source>
</evidence>
<reference evidence="2" key="1">
    <citation type="submission" date="2023-06" db="EMBL/GenBank/DDBJ databases">
        <title>Genome-scale phylogeny and comparative genomics of the fungal order Sordariales.</title>
        <authorList>
            <consortium name="Lawrence Berkeley National Laboratory"/>
            <person name="Hensen N."/>
            <person name="Bonometti L."/>
            <person name="Westerberg I."/>
            <person name="Brannstrom I.O."/>
            <person name="Guillou S."/>
            <person name="Cros-Aarteil S."/>
            <person name="Calhoun S."/>
            <person name="Haridas S."/>
            <person name="Kuo A."/>
            <person name="Mondo S."/>
            <person name="Pangilinan J."/>
            <person name="Riley R."/>
            <person name="Labutti K."/>
            <person name="Andreopoulos B."/>
            <person name="Lipzen A."/>
            <person name="Chen C."/>
            <person name="Yanf M."/>
            <person name="Daum C."/>
            <person name="Ng V."/>
            <person name="Clum A."/>
            <person name="Steindorff A."/>
            <person name="Ohm R."/>
            <person name="Martin F."/>
            <person name="Silar P."/>
            <person name="Natvig D."/>
            <person name="Lalanne C."/>
            <person name="Gautier V."/>
            <person name="Ament-Velasquez S.L."/>
            <person name="Kruys A."/>
            <person name="Hutchinson M.I."/>
            <person name="Powell A.J."/>
            <person name="Barry K."/>
            <person name="Miller A.N."/>
            <person name="Grigoriev I.V."/>
            <person name="Debuchy R."/>
            <person name="Gladieux P."/>
            <person name="Thoren M.H."/>
            <person name="Johannesson H."/>
        </authorList>
    </citation>
    <scope>NUCLEOTIDE SEQUENCE</scope>
    <source>
        <strain evidence="2">SMH4607-1</strain>
    </source>
</reference>
<keyword evidence="3" id="KW-1185">Reference proteome</keyword>
<sequence length="153" mass="16691">MCCHILSLMITLYPSESSPGRHPTNPTNPVSVLPLPHVIRELLPIADAPPSRLHDSSPQHPCNRKMADGIAHDIIFRHQNRVKAMARSCLARIAAQTPNAVAHLTSSRISTNGCSNEFWSSSTLASRSSAPITVMIRKRAARFAAYKWASGGM</sequence>
<proteinExistence type="predicted"/>
<feature type="chain" id="PRO_5041371568" evidence="1">
    <location>
        <begin position="18"/>
        <end position="153"/>
    </location>
</feature>
<dbReference type="Proteomes" id="UP001172102">
    <property type="component" value="Unassembled WGS sequence"/>
</dbReference>
<keyword evidence="1" id="KW-0732">Signal</keyword>
<name>A0AA39ZXZ4_9PEZI</name>
<dbReference type="EMBL" id="JAUKUA010000007">
    <property type="protein sequence ID" value="KAK0705670.1"/>
    <property type="molecule type" value="Genomic_DNA"/>
</dbReference>
<evidence type="ECO:0000313" key="3">
    <source>
        <dbReference type="Proteomes" id="UP001172102"/>
    </source>
</evidence>
<feature type="signal peptide" evidence="1">
    <location>
        <begin position="1"/>
        <end position="17"/>
    </location>
</feature>
<accession>A0AA39ZXZ4</accession>
<evidence type="ECO:0000313" key="2">
    <source>
        <dbReference type="EMBL" id="KAK0705670.1"/>
    </source>
</evidence>
<organism evidence="2 3">
    <name type="scientific">Lasiosphaeris hirsuta</name>
    <dbReference type="NCBI Taxonomy" id="260670"/>
    <lineage>
        <taxon>Eukaryota</taxon>
        <taxon>Fungi</taxon>
        <taxon>Dikarya</taxon>
        <taxon>Ascomycota</taxon>
        <taxon>Pezizomycotina</taxon>
        <taxon>Sordariomycetes</taxon>
        <taxon>Sordariomycetidae</taxon>
        <taxon>Sordariales</taxon>
        <taxon>Lasiosphaeriaceae</taxon>
        <taxon>Lasiosphaeris</taxon>
    </lineage>
</organism>
<comment type="caution">
    <text evidence="2">The sequence shown here is derived from an EMBL/GenBank/DDBJ whole genome shotgun (WGS) entry which is preliminary data.</text>
</comment>
<dbReference type="AlphaFoldDB" id="A0AA39ZXZ4"/>
<protein>
    <submittedName>
        <fullName evidence="2">Uncharacterized protein</fullName>
    </submittedName>
</protein>
<gene>
    <name evidence="2" type="ORF">B0H67DRAFT_389200</name>
</gene>